<comment type="caution">
    <text evidence="3">The sequence shown here is derived from an EMBL/GenBank/DDBJ whole genome shotgun (WGS) entry which is preliminary data.</text>
</comment>
<accession>A0A8H4WUY2</accession>
<feature type="region of interest" description="Disordered" evidence="1">
    <location>
        <begin position="130"/>
        <end position="154"/>
    </location>
</feature>
<dbReference type="OrthoDB" id="5060248at2759"/>
<evidence type="ECO:0000256" key="2">
    <source>
        <dbReference type="SAM" id="SignalP"/>
    </source>
</evidence>
<dbReference type="Proteomes" id="UP000604273">
    <property type="component" value="Unassembled WGS sequence"/>
</dbReference>
<name>A0A8H4WUY2_9HYPO</name>
<evidence type="ECO:0000313" key="4">
    <source>
        <dbReference type="Proteomes" id="UP000604273"/>
    </source>
</evidence>
<proteinExistence type="predicted"/>
<reference evidence="3" key="2">
    <citation type="submission" date="2020-05" db="EMBL/GenBank/DDBJ databases">
        <authorList>
            <person name="Kim H.-S."/>
            <person name="Proctor R.H."/>
            <person name="Brown D.W."/>
        </authorList>
    </citation>
    <scope>NUCLEOTIDE SEQUENCE</scope>
    <source>
        <strain evidence="3">NRRL 45417</strain>
    </source>
</reference>
<feature type="chain" id="PRO_5034986599" evidence="2">
    <location>
        <begin position="23"/>
        <end position="350"/>
    </location>
</feature>
<protein>
    <submittedName>
        <fullName evidence="3">Uncharacterized protein</fullName>
    </submittedName>
</protein>
<gene>
    <name evidence="3" type="ORF">FGADI_7545</name>
</gene>
<dbReference type="EMBL" id="JABFAI010000179">
    <property type="protein sequence ID" value="KAF4951347.1"/>
    <property type="molecule type" value="Genomic_DNA"/>
</dbReference>
<evidence type="ECO:0000256" key="1">
    <source>
        <dbReference type="SAM" id="MobiDB-lite"/>
    </source>
</evidence>
<sequence length="350" mass="40870">MVLKPYLSIFILFGLLVCLATAAPPHDPQPKGSNGDKGLKARAWTYPPPPPTPPPPPKWPWKKNIKQRRPDEYIMYRDHRTRMIMCSRGSFWINIGKWAPAPYEKYEFVQALQDPKTKLWQCPARIPNNIPPKKRGLIERNERNREKPEKLEKPEKKISNMDTATREVRNALRTTEIKIKQISRNPPKVTVKFINRGPYRIQFREVGSPMDRHAFDRGFFVIFSSGQDIRARKFRNTKRGRLDIKHINRDIITLNPNQTVEQDVLLNLAVGNTRICDQTKWYAYVRKNESNSLEMKMYGKWGFISVMEMANGTEYEADKGVNLDFSSNTIRVWGRRLRKPLFKPVPKIGQ</sequence>
<reference evidence="3" key="1">
    <citation type="journal article" date="2020" name="BMC Genomics">
        <title>Correction to: Identification and distribution of gene clusters required for synthesis of sphingolipid metabolism inhibitors in diverse species of the filamentous fungus Fusarium.</title>
        <authorList>
            <person name="Kim H.S."/>
            <person name="Lohmar J.M."/>
            <person name="Busman M."/>
            <person name="Brown D.W."/>
            <person name="Naumann T.A."/>
            <person name="Divon H.H."/>
            <person name="Lysoe E."/>
            <person name="Uhlig S."/>
            <person name="Proctor R.H."/>
        </authorList>
    </citation>
    <scope>NUCLEOTIDE SEQUENCE</scope>
    <source>
        <strain evidence="3">NRRL 45417</strain>
    </source>
</reference>
<dbReference type="AlphaFoldDB" id="A0A8H4WUY2"/>
<keyword evidence="4" id="KW-1185">Reference proteome</keyword>
<organism evidence="3 4">
    <name type="scientific">Fusarium gaditjirri</name>
    <dbReference type="NCBI Taxonomy" id="282569"/>
    <lineage>
        <taxon>Eukaryota</taxon>
        <taxon>Fungi</taxon>
        <taxon>Dikarya</taxon>
        <taxon>Ascomycota</taxon>
        <taxon>Pezizomycotina</taxon>
        <taxon>Sordariomycetes</taxon>
        <taxon>Hypocreomycetidae</taxon>
        <taxon>Hypocreales</taxon>
        <taxon>Nectriaceae</taxon>
        <taxon>Fusarium</taxon>
        <taxon>Fusarium nisikadoi species complex</taxon>
    </lineage>
</organism>
<feature type="signal peptide" evidence="2">
    <location>
        <begin position="1"/>
        <end position="22"/>
    </location>
</feature>
<feature type="compositionally biased region" description="Pro residues" evidence="1">
    <location>
        <begin position="46"/>
        <end position="59"/>
    </location>
</feature>
<feature type="region of interest" description="Disordered" evidence="1">
    <location>
        <begin position="26"/>
        <end position="63"/>
    </location>
</feature>
<feature type="compositionally biased region" description="Basic and acidic residues" evidence="1">
    <location>
        <begin position="136"/>
        <end position="154"/>
    </location>
</feature>
<evidence type="ECO:0000313" key="3">
    <source>
        <dbReference type="EMBL" id="KAF4951347.1"/>
    </source>
</evidence>
<keyword evidence="2" id="KW-0732">Signal</keyword>